<dbReference type="SUPFAM" id="SSF46785">
    <property type="entry name" value="Winged helix' DNA-binding domain"/>
    <property type="match status" value="1"/>
</dbReference>
<dbReference type="EMBL" id="CP022418">
    <property type="protein sequence ID" value="ASM75159.1"/>
    <property type="molecule type" value="Genomic_DNA"/>
</dbReference>
<feature type="domain" description="HTH gntR-type" evidence="4">
    <location>
        <begin position="32"/>
        <end position="100"/>
    </location>
</feature>
<dbReference type="InterPro" id="IPR028978">
    <property type="entry name" value="Chorismate_lyase_/UTRA_dom_sf"/>
</dbReference>
<dbReference type="KEGG" id="spse:SULPSESMR1_04438"/>
<keyword evidence="3" id="KW-0804">Transcription</keyword>
<name>A0A221K856_9RHOB</name>
<protein>
    <submittedName>
        <fullName evidence="5">Pyruvate dehydrogenase complex repressor</fullName>
    </submittedName>
</protein>
<reference evidence="5 6" key="1">
    <citation type="submission" date="2017-07" db="EMBL/GenBank/DDBJ databases">
        <title>Genome Sequence of Sulfitobacter pseudonitzschiae Strain SMR1 Isolated from a culture of the Diatom Skeletonema marinoi.</title>
        <authorList>
            <person name="Topel M."/>
            <person name="Pinder M.I.M."/>
            <person name="Johansson O.N."/>
            <person name="Kourtchenko O."/>
            <person name="Godhe A."/>
            <person name="Clarke A.K."/>
        </authorList>
    </citation>
    <scope>NUCLEOTIDE SEQUENCE [LARGE SCALE GENOMIC DNA]</scope>
    <source>
        <strain evidence="5 6">SMR1</strain>
        <plasmid evidence="5 6">pSMR1-3</plasmid>
    </source>
</reference>
<dbReference type="InterPro" id="IPR036388">
    <property type="entry name" value="WH-like_DNA-bd_sf"/>
</dbReference>
<dbReference type="OrthoDB" id="8114900at2"/>
<keyword evidence="5" id="KW-0670">Pyruvate</keyword>
<dbReference type="RefSeq" id="WP_089423165.1">
    <property type="nucleotide sequence ID" value="NZ_CP022418.1"/>
</dbReference>
<proteinExistence type="predicted"/>
<dbReference type="Gene3D" id="3.40.1410.10">
    <property type="entry name" value="Chorismate lyase-like"/>
    <property type="match status" value="1"/>
</dbReference>
<dbReference type="Pfam" id="PF00392">
    <property type="entry name" value="GntR"/>
    <property type="match status" value="1"/>
</dbReference>
<dbReference type="GO" id="GO:0045892">
    <property type="term" value="P:negative regulation of DNA-templated transcription"/>
    <property type="evidence" value="ECO:0007669"/>
    <property type="project" value="TreeGrafter"/>
</dbReference>
<keyword evidence="2" id="KW-0238">DNA-binding</keyword>
<dbReference type="GO" id="GO:0003700">
    <property type="term" value="F:DNA-binding transcription factor activity"/>
    <property type="evidence" value="ECO:0007669"/>
    <property type="project" value="InterPro"/>
</dbReference>
<dbReference type="InterPro" id="IPR050679">
    <property type="entry name" value="Bact_HTH_transcr_reg"/>
</dbReference>
<dbReference type="PANTHER" id="PTHR44846:SF17">
    <property type="entry name" value="GNTR-FAMILY TRANSCRIPTIONAL REGULATOR"/>
    <property type="match status" value="1"/>
</dbReference>
<dbReference type="GO" id="GO:0003677">
    <property type="term" value="F:DNA binding"/>
    <property type="evidence" value="ECO:0007669"/>
    <property type="project" value="UniProtKB-KW"/>
</dbReference>
<dbReference type="CDD" id="cd07377">
    <property type="entry name" value="WHTH_GntR"/>
    <property type="match status" value="1"/>
</dbReference>
<dbReference type="Gene3D" id="1.10.10.10">
    <property type="entry name" value="Winged helix-like DNA-binding domain superfamily/Winged helix DNA-binding domain"/>
    <property type="match status" value="1"/>
</dbReference>
<evidence type="ECO:0000259" key="4">
    <source>
        <dbReference type="PROSITE" id="PS50949"/>
    </source>
</evidence>
<evidence type="ECO:0000256" key="1">
    <source>
        <dbReference type="ARBA" id="ARBA00023015"/>
    </source>
</evidence>
<sequence>MNHRDTVLELHEDICGLLLRRLEQERTRNPRETKRSALRLVLMSAIRDGTFRPGDRLPPETEMASRLSLAPGTVQNALGQLQDLGLIVRRRGDGTRVADSEPMGPNIWHFRFGVKATGRPLRITSTRIEVLRTNDTGAWTHHLGEGPYNLIRRQLSGDGVHVGAEMYLPASLLNIEAIELSELEGVNLRTHLEGMLGKRTQKPETRVGAMALSLRHAAMFDLTPDMPVLHIEARTMLNDGTPFYFQNIYGPSELLTLEF</sequence>
<organism evidence="5 6">
    <name type="scientific">Pseudosulfitobacter pseudonitzschiae</name>
    <dbReference type="NCBI Taxonomy" id="1402135"/>
    <lineage>
        <taxon>Bacteria</taxon>
        <taxon>Pseudomonadati</taxon>
        <taxon>Pseudomonadota</taxon>
        <taxon>Alphaproteobacteria</taxon>
        <taxon>Rhodobacterales</taxon>
        <taxon>Roseobacteraceae</taxon>
        <taxon>Pseudosulfitobacter</taxon>
    </lineage>
</organism>
<dbReference type="InterPro" id="IPR000524">
    <property type="entry name" value="Tscrpt_reg_HTH_GntR"/>
</dbReference>
<accession>A0A221K856</accession>
<dbReference type="SUPFAM" id="SSF64288">
    <property type="entry name" value="Chorismate lyase-like"/>
    <property type="match status" value="1"/>
</dbReference>
<evidence type="ECO:0000256" key="2">
    <source>
        <dbReference type="ARBA" id="ARBA00023125"/>
    </source>
</evidence>
<geneLocation type="plasmid" evidence="5 6">
    <name>pSMR1-3</name>
</geneLocation>
<keyword evidence="6" id="KW-1185">Reference proteome</keyword>
<dbReference type="AlphaFoldDB" id="A0A221K856"/>
<dbReference type="PANTHER" id="PTHR44846">
    <property type="entry name" value="MANNOSYL-D-GLYCERATE TRANSPORT/METABOLISM SYSTEM REPRESSOR MNGR-RELATED"/>
    <property type="match status" value="1"/>
</dbReference>
<dbReference type="InterPro" id="IPR011663">
    <property type="entry name" value="UTRA"/>
</dbReference>
<keyword evidence="1" id="KW-0805">Transcription regulation</keyword>
<dbReference type="SMART" id="SM00345">
    <property type="entry name" value="HTH_GNTR"/>
    <property type="match status" value="1"/>
</dbReference>
<evidence type="ECO:0000256" key="3">
    <source>
        <dbReference type="ARBA" id="ARBA00023163"/>
    </source>
</evidence>
<keyword evidence="5" id="KW-0614">Plasmid</keyword>
<evidence type="ECO:0000313" key="6">
    <source>
        <dbReference type="Proteomes" id="UP000199754"/>
    </source>
</evidence>
<gene>
    <name evidence="5" type="primary">pdhR</name>
    <name evidence="5" type="ORF">SULPSESMR1_04438</name>
</gene>
<dbReference type="Pfam" id="PF07702">
    <property type="entry name" value="UTRA"/>
    <property type="match status" value="1"/>
</dbReference>
<dbReference type="SMART" id="SM00866">
    <property type="entry name" value="UTRA"/>
    <property type="match status" value="1"/>
</dbReference>
<dbReference type="PROSITE" id="PS50949">
    <property type="entry name" value="HTH_GNTR"/>
    <property type="match status" value="1"/>
</dbReference>
<dbReference type="Proteomes" id="UP000199754">
    <property type="component" value="Plasmid pSMR1-3"/>
</dbReference>
<evidence type="ECO:0000313" key="5">
    <source>
        <dbReference type="EMBL" id="ASM75159.1"/>
    </source>
</evidence>
<dbReference type="InterPro" id="IPR036390">
    <property type="entry name" value="WH_DNA-bd_sf"/>
</dbReference>